<evidence type="ECO:0000313" key="10">
    <source>
        <dbReference type="EMBL" id="ATP57874.1"/>
    </source>
</evidence>
<feature type="transmembrane region" description="Helical" evidence="8">
    <location>
        <begin position="324"/>
        <end position="345"/>
    </location>
</feature>
<feature type="domain" description="Glycosyltransferase RgtA/B/C/D-like" evidence="9">
    <location>
        <begin position="55"/>
        <end position="212"/>
    </location>
</feature>
<feature type="transmembrane region" description="Helical" evidence="8">
    <location>
        <begin position="152"/>
        <end position="183"/>
    </location>
</feature>
<dbReference type="Proteomes" id="UP000223749">
    <property type="component" value="Chromosome"/>
</dbReference>
<evidence type="ECO:0000256" key="4">
    <source>
        <dbReference type="ARBA" id="ARBA00022679"/>
    </source>
</evidence>
<feature type="transmembrane region" description="Helical" evidence="8">
    <location>
        <begin position="102"/>
        <end position="120"/>
    </location>
</feature>
<feature type="transmembrane region" description="Helical" evidence="8">
    <location>
        <begin position="294"/>
        <end position="312"/>
    </location>
</feature>
<evidence type="ECO:0000256" key="7">
    <source>
        <dbReference type="ARBA" id="ARBA00023136"/>
    </source>
</evidence>
<dbReference type="KEGG" id="pgs:CPT03_16130"/>
<feature type="transmembrane region" description="Helical" evidence="8">
    <location>
        <begin position="271"/>
        <end position="288"/>
    </location>
</feature>
<dbReference type="GO" id="GO:0005886">
    <property type="term" value="C:plasma membrane"/>
    <property type="evidence" value="ECO:0007669"/>
    <property type="project" value="UniProtKB-SubCell"/>
</dbReference>
<dbReference type="Pfam" id="PF13231">
    <property type="entry name" value="PMT_2"/>
    <property type="match status" value="1"/>
</dbReference>
<sequence length="509" mass="58559">MPLEKPRTETIVLVSFVVLKLFLHCFLINPAYELHRDEFLHLDQANHLAWGFQSVPPATSIFAWIIKVLGGSVFIIRLVTACFGAGTLVYSWFIVKELKGNLFAKVLCMVALFACAIARLDMLFQPNAFDILSWTATYYYFVKYISTSKPRFIYYAILAIAVGFLNKYSIGFLIIGLLVGFLASPQRYIFKTKHLYIAACIGLLLVLPNLIWQYQNHFPVVRHMKELAATQLDKINRIDFLKDQLLYYIGDLWILFAAAIAFFIYKPFKDFRWIGLSYLTAIILFTWFRAKAYYAAGLYPVLLAYGSVYLGTALKLGWQRHLKTVALCTALIMFFLTIRLTYPILTPGEITLKKKKFEMVGALKWEDGKNHHLPQDFADMLGWRELAKIVDEVYKKIPEKESLIILCDNYGEAGAINHYSAFKNIHAVSFSADYITWVNLDKQIKNVILVNSIEDDDPDRKVERPIFERVIKIGTVENKMAREYGTSVYLLENAKIDINARLRAEMKED</sequence>
<feature type="transmembrane region" description="Helical" evidence="8">
    <location>
        <begin position="61"/>
        <end position="90"/>
    </location>
</feature>
<dbReference type="PANTHER" id="PTHR33908">
    <property type="entry name" value="MANNOSYLTRANSFERASE YKCB-RELATED"/>
    <property type="match status" value="1"/>
</dbReference>
<evidence type="ECO:0000256" key="6">
    <source>
        <dbReference type="ARBA" id="ARBA00022989"/>
    </source>
</evidence>
<keyword evidence="11" id="KW-1185">Reference proteome</keyword>
<keyword evidence="4 10" id="KW-0808">Transferase</keyword>
<evidence type="ECO:0000259" key="9">
    <source>
        <dbReference type="Pfam" id="PF13231"/>
    </source>
</evidence>
<keyword evidence="2" id="KW-1003">Cell membrane</keyword>
<dbReference type="PANTHER" id="PTHR33908:SF11">
    <property type="entry name" value="MEMBRANE PROTEIN"/>
    <property type="match status" value="1"/>
</dbReference>
<evidence type="ECO:0000256" key="5">
    <source>
        <dbReference type="ARBA" id="ARBA00022692"/>
    </source>
</evidence>
<feature type="transmembrane region" description="Helical" evidence="8">
    <location>
        <begin position="12"/>
        <end position="32"/>
    </location>
</feature>
<dbReference type="GO" id="GO:0016763">
    <property type="term" value="F:pentosyltransferase activity"/>
    <property type="evidence" value="ECO:0007669"/>
    <property type="project" value="TreeGrafter"/>
</dbReference>
<keyword evidence="3" id="KW-0328">Glycosyltransferase</keyword>
<feature type="transmembrane region" description="Helical" evidence="8">
    <location>
        <begin position="195"/>
        <end position="214"/>
    </location>
</feature>
<dbReference type="GO" id="GO:0009103">
    <property type="term" value="P:lipopolysaccharide biosynthetic process"/>
    <property type="evidence" value="ECO:0007669"/>
    <property type="project" value="UniProtKB-ARBA"/>
</dbReference>
<dbReference type="RefSeq" id="WP_099439786.1">
    <property type="nucleotide sequence ID" value="NZ_CP024091.1"/>
</dbReference>
<keyword evidence="6 8" id="KW-1133">Transmembrane helix</keyword>
<protein>
    <submittedName>
        <fullName evidence="10">Glycosyl transferase</fullName>
    </submittedName>
</protein>
<gene>
    <name evidence="10" type="ORF">CPT03_16130</name>
</gene>
<evidence type="ECO:0000256" key="1">
    <source>
        <dbReference type="ARBA" id="ARBA00004651"/>
    </source>
</evidence>
<comment type="subcellular location">
    <subcellularLocation>
        <location evidence="1">Cell membrane</location>
        <topology evidence="1">Multi-pass membrane protein</topology>
    </subcellularLocation>
</comment>
<dbReference type="OrthoDB" id="9813729at2"/>
<proteinExistence type="predicted"/>
<dbReference type="InterPro" id="IPR050297">
    <property type="entry name" value="LipidA_mod_glycosyltrf_83"/>
</dbReference>
<evidence type="ECO:0000256" key="2">
    <source>
        <dbReference type="ARBA" id="ARBA00022475"/>
    </source>
</evidence>
<accession>A0A2D1U8J7</accession>
<organism evidence="10 11">
    <name type="scientific">Pedobacter ginsengisoli</name>
    <dbReference type="NCBI Taxonomy" id="363852"/>
    <lineage>
        <taxon>Bacteria</taxon>
        <taxon>Pseudomonadati</taxon>
        <taxon>Bacteroidota</taxon>
        <taxon>Sphingobacteriia</taxon>
        <taxon>Sphingobacteriales</taxon>
        <taxon>Sphingobacteriaceae</taxon>
        <taxon>Pedobacter</taxon>
    </lineage>
</organism>
<keyword evidence="5 8" id="KW-0812">Transmembrane</keyword>
<dbReference type="InterPro" id="IPR038731">
    <property type="entry name" value="RgtA/B/C-like"/>
</dbReference>
<evidence type="ECO:0000256" key="3">
    <source>
        <dbReference type="ARBA" id="ARBA00022676"/>
    </source>
</evidence>
<evidence type="ECO:0000313" key="11">
    <source>
        <dbReference type="Proteomes" id="UP000223749"/>
    </source>
</evidence>
<reference evidence="10 11" key="1">
    <citation type="submission" date="2017-10" db="EMBL/GenBank/DDBJ databases">
        <title>Whole genome of Pedobacter ginsengisoli T01R-27 isolated from tomato rhizosphere.</title>
        <authorList>
            <person name="Weon H.-Y."/>
            <person name="Lee S.A."/>
            <person name="Sang M.K."/>
            <person name="Song J."/>
        </authorList>
    </citation>
    <scope>NUCLEOTIDE SEQUENCE [LARGE SCALE GENOMIC DNA]</scope>
    <source>
        <strain evidence="10 11">T01R-27</strain>
    </source>
</reference>
<keyword evidence="7 8" id="KW-0472">Membrane</keyword>
<name>A0A2D1U8J7_9SPHI</name>
<dbReference type="AlphaFoldDB" id="A0A2D1U8J7"/>
<evidence type="ECO:0000256" key="8">
    <source>
        <dbReference type="SAM" id="Phobius"/>
    </source>
</evidence>
<feature type="transmembrane region" description="Helical" evidence="8">
    <location>
        <begin position="245"/>
        <end position="264"/>
    </location>
</feature>
<dbReference type="EMBL" id="CP024091">
    <property type="protein sequence ID" value="ATP57874.1"/>
    <property type="molecule type" value="Genomic_DNA"/>
</dbReference>